<organism evidence="2 3">
    <name type="scientific">Fusarium venenatum</name>
    <dbReference type="NCBI Taxonomy" id="56646"/>
    <lineage>
        <taxon>Eukaryota</taxon>
        <taxon>Fungi</taxon>
        <taxon>Dikarya</taxon>
        <taxon>Ascomycota</taxon>
        <taxon>Pezizomycotina</taxon>
        <taxon>Sordariomycetes</taxon>
        <taxon>Hypocreomycetidae</taxon>
        <taxon>Hypocreales</taxon>
        <taxon>Nectriaceae</taxon>
        <taxon>Fusarium</taxon>
    </lineage>
</organism>
<accession>A0A2L2U1T2</accession>
<protein>
    <submittedName>
        <fullName evidence="2">Uncharacterized protein</fullName>
    </submittedName>
</protein>
<dbReference type="Proteomes" id="UP000245910">
    <property type="component" value="Chromosome III"/>
</dbReference>
<evidence type="ECO:0000313" key="2">
    <source>
        <dbReference type="EMBL" id="CEI69330.1"/>
    </source>
</evidence>
<proteinExistence type="predicted"/>
<keyword evidence="3" id="KW-1185">Reference proteome</keyword>
<sequence length="174" mass="20033">MFITPRVWRDVDVEEFKKANRICFVTLDDMEKELADLATHLFNGIKVDAWWFDTSKIGPEYWNPESDMDLAQMRQLELETAGNNSSDSKTSEEAIDDETDDDETIDDEISADEATGPGKLVSTKDSNNQETETESEDAQQEKQSKRARKKKGKKRNKGTRFDKGFTKNKKKKRK</sequence>
<feature type="compositionally biased region" description="Basic residues" evidence="1">
    <location>
        <begin position="145"/>
        <end position="158"/>
    </location>
</feature>
<evidence type="ECO:0000313" key="3">
    <source>
        <dbReference type="Proteomes" id="UP000245910"/>
    </source>
</evidence>
<evidence type="ECO:0000256" key="1">
    <source>
        <dbReference type="SAM" id="MobiDB-lite"/>
    </source>
</evidence>
<reference evidence="3" key="1">
    <citation type="submission" date="2014-10" db="EMBL/GenBank/DDBJ databases">
        <authorList>
            <person name="King R."/>
        </authorList>
    </citation>
    <scope>NUCLEOTIDE SEQUENCE [LARGE SCALE GENOMIC DNA]</scope>
    <source>
        <strain evidence="3">A3/5</strain>
    </source>
</reference>
<feature type="compositionally biased region" description="Acidic residues" evidence="1">
    <location>
        <begin position="93"/>
        <end position="111"/>
    </location>
</feature>
<dbReference type="AlphaFoldDB" id="A0A2L2U1T2"/>
<dbReference type="EMBL" id="LN649231">
    <property type="protein sequence ID" value="CEI69330.1"/>
    <property type="molecule type" value="Genomic_DNA"/>
</dbReference>
<name>A0A2L2U1T2_9HYPO</name>
<feature type="region of interest" description="Disordered" evidence="1">
    <location>
        <begin position="74"/>
        <end position="174"/>
    </location>
</feature>